<dbReference type="RefSeq" id="WP_238053565.1">
    <property type="nucleotide sequence ID" value="NZ_JAKNGE010000011.1"/>
</dbReference>
<name>A0AAW5BX58_9FIRM</name>
<evidence type="ECO:0000313" key="2">
    <source>
        <dbReference type="Proteomes" id="UP001299608"/>
    </source>
</evidence>
<evidence type="ECO:0000313" key="1">
    <source>
        <dbReference type="EMBL" id="MCG4745872.1"/>
    </source>
</evidence>
<protein>
    <recommendedName>
        <fullName evidence="3">SLH domain-containing protein</fullName>
    </recommendedName>
</protein>
<accession>A0AAW5BX58</accession>
<sequence length="69" mass="7596">MMEMKETAAVAGYETIEHWYDVHGTSLAIYAGTVCYKGWKPGKRVTEKEYLAAVSQFSQASMSGTGGRK</sequence>
<reference evidence="1" key="1">
    <citation type="submission" date="2022-01" db="EMBL/GenBank/DDBJ databases">
        <title>Collection of gut derived symbiotic bacterial strains cultured from healthy donors.</title>
        <authorList>
            <person name="Lin H."/>
            <person name="Kohout C."/>
            <person name="Waligurski E."/>
            <person name="Pamer E.G."/>
        </authorList>
    </citation>
    <scope>NUCLEOTIDE SEQUENCE</scope>
    <source>
        <strain evidence="1">DFI.6.55</strain>
    </source>
</reference>
<organism evidence="1 2">
    <name type="scientific">Enterocloster aldenensis</name>
    <dbReference type="NCBI Taxonomy" id="358742"/>
    <lineage>
        <taxon>Bacteria</taxon>
        <taxon>Bacillati</taxon>
        <taxon>Bacillota</taxon>
        <taxon>Clostridia</taxon>
        <taxon>Lachnospirales</taxon>
        <taxon>Lachnospiraceae</taxon>
        <taxon>Enterocloster</taxon>
    </lineage>
</organism>
<dbReference type="Proteomes" id="UP001299608">
    <property type="component" value="Unassembled WGS sequence"/>
</dbReference>
<gene>
    <name evidence="1" type="ORF">L0N08_10655</name>
</gene>
<evidence type="ECO:0008006" key="3">
    <source>
        <dbReference type="Google" id="ProtNLM"/>
    </source>
</evidence>
<dbReference type="EMBL" id="JAKNGE010000011">
    <property type="protein sequence ID" value="MCG4745872.1"/>
    <property type="molecule type" value="Genomic_DNA"/>
</dbReference>
<dbReference type="AlphaFoldDB" id="A0AAW5BX58"/>
<comment type="caution">
    <text evidence="1">The sequence shown here is derived from an EMBL/GenBank/DDBJ whole genome shotgun (WGS) entry which is preliminary data.</text>
</comment>
<proteinExistence type="predicted"/>